<comment type="caution">
    <text evidence="5">The sequence shown here is derived from an EMBL/GenBank/DDBJ whole genome shotgun (WGS) entry which is preliminary data.</text>
</comment>
<dbReference type="PANTHER" id="PTHR44942">
    <property type="entry name" value="METHYLTRANSF_11 DOMAIN-CONTAINING PROTEIN"/>
    <property type="match status" value="1"/>
</dbReference>
<dbReference type="InterPro" id="IPR029063">
    <property type="entry name" value="SAM-dependent_MTases_sf"/>
</dbReference>
<evidence type="ECO:0000256" key="3">
    <source>
        <dbReference type="ARBA" id="ARBA00022679"/>
    </source>
</evidence>
<dbReference type="Gene3D" id="3.40.50.150">
    <property type="entry name" value="Vaccinia Virus protein VP39"/>
    <property type="match status" value="1"/>
</dbReference>
<comment type="similarity">
    <text evidence="1">Belongs to the methyltransferase superfamily.</text>
</comment>
<dbReference type="GO" id="GO:0032259">
    <property type="term" value="P:methylation"/>
    <property type="evidence" value="ECO:0007669"/>
    <property type="project" value="UniProtKB-KW"/>
</dbReference>
<dbReference type="EMBL" id="QGTW01000015">
    <property type="protein sequence ID" value="PWW20562.1"/>
    <property type="molecule type" value="Genomic_DNA"/>
</dbReference>
<accession>A0A2V2ZLL5</accession>
<evidence type="ECO:0000259" key="4">
    <source>
        <dbReference type="Pfam" id="PF08241"/>
    </source>
</evidence>
<evidence type="ECO:0000313" key="5">
    <source>
        <dbReference type="EMBL" id="PWW20562.1"/>
    </source>
</evidence>
<dbReference type="Proteomes" id="UP000247150">
    <property type="component" value="Unassembled WGS sequence"/>
</dbReference>
<dbReference type="CDD" id="cd02440">
    <property type="entry name" value="AdoMet_MTases"/>
    <property type="match status" value="1"/>
</dbReference>
<evidence type="ECO:0000313" key="6">
    <source>
        <dbReference type="Proteomes" id="UP000247150"/>
    </source>
</evidence>
<dbReference type="GO" id="GO:0008757">
    <property type="term" value="F:S-adenosylmethionine-dependent methyltransferase activity"/>
    <property type="evidence" value="ECO:0007669"/>
    <property type="project" value="InterPro"/>
</dbReference>
<dbReference type="PANTHER" id="PTHR44942:SF4">
    <property type="entry name" value="METHYLTRANSFERASE TYPE 11 DOMAIN-CONTAINING PROTEIN"/>
    <property type="match status" value="1"/>
</dbReference>
<dbReference type="OrthoDB" id="9797252at2"/>
<dbReference type="InterPro" id="IPR013216">
    <property type="entry name" value="Methyltransf_11"/>
</dbReference>
<dbReference type="SUPFAM" id="SSF53335">
    <property type="entry name" value="S-adenosyl-L-methionine-dependent methyltransferases"/>
    <property type="match status" value="1"/>
</dbReference>
<dbReference type="Pfam" id="PF08241">
    <property type="entry name" value="Methyltransf_11"/>
    <property type="match status" value="1"/>
</dbReference>
<dbReference type="InterPro" id="IPR051052">
    <property type="entry name" value="Diverse_substrate_MTase"/>
</dbReference>
<dbReference type="AlphaFoldDB" id="A0A2V2ZLL5"/>
<keyword evidence="3 5" id="KW-0808">Transferase</keyword>
<evidence type="ECO:0000256" key="2">
    <source>
        <dbReference type="ARBA" id="ARBA00022603"/>
    </source>
</evidence>
<gene>
    <name evidence="5" type="ORF">DFO73_115141</name>
</gene>
<evidence type="ECO:0000256" key="1">
    <source>
        <dbReference type="ARBA" id="ARBA00008361"/>
    </source>
</evidence>
<feature type="domain" description="Methyltransferase type 11" evidence="4">
    <location>
        <begin position="42"/>
        <end position="135"/>
    </location>
</feature>
<keyword evidence="2 5" id="KW-0489">Methyltransferase</keyword>
<reference evidence="5 6" key="1">
    <citation type="submission" date="2018-05" db="EMBL/GenBank/DDBJ databases">
        <title>Freshwater and sediment microbial communities from various areas in North America, analyzing microbe dynamics in response to fracking.</title>
        <authorList>
            <person name="Lamendella R."/>
        </authorList>
    </citation>
    <scope>NUCLEOTIDE SEQUENCE [LARGE SCALE GENOMIC DNA]</scope>
    <source>
        <strain evidence="5 6">15_TX</strain>
    </source>
</reference>
<proteinExistence type="inferred from homology"/>
<protein>
    <submittedName>
        <fullName evidence="5">Methyltransferase family protein</fullName>
    </submittedName>
</protein>
<name>A0A2V2ZLL5_9BACI</name>
<organism evidence="5 6">
    <name type="scientific">Cytobacillus oceanisediminis</name>
    <dbReference type="NCBI Taxonomy" id="665099"/>
    <lineage>
        <taxon>Bacteria</taxon>
        <taxon>Bacillati</taxon>
        <taxon>Bacillota</taxon>
        <taxon>Bacilli</taxon>
        <taxon>Bacillales</taxon>
        <taxon>Bacillaceae</taxon>
        <taxon>Cytobacillus</taxon>
    </lineage>
</organism>
<sequence length="263" mass="29903">MAKTNFGQAAKSYTRSRDDIPVSFFESLNLRGISFEGKKIADIGSGTGTLTRKLKLRKADVIGVEPSAEMLDEAVRINLARFEDIPYWHGTAEETGLEPYHFDMVTVFRAWHWFNREAALKEMKRILKPMGKMIIADSGFLPGSLAVEAAFEVLESHLGQNLKPAGSKAESRQRINGFPVEWFAEWQENGFELRDFYKLDYEVMFSNEEWVDRIMSLSYFSGAPAEKRADISSLLLKRLHTQFGANESHTIPHACHVCILETF</sequence>
<dbReference type="RefSeq" id="WP_110067065.1">
    <property type="nucleotide sequence ID" value="NZ_QGTW01000015.1"/>
</dbReference>